<protein>
    <submittedName>
        <fullName evidence="10">ABC-type Fe3+ transport system, permease component</fullName>
    </submittedName>
</protein>
<feature type="domain" description="ABC transmembrane type-1" evidence="9">
    <location>
        <begin position="410"/>
        <end position="602"/>
    </location>
</feature>
<evidence type="ECO:0000256" key="2">
    <source>
        <dbReference type="ARBA" id="ARBA00022448"/>
    </source>
</evidence>
<dbReference type="Pfam" id="PF00528">
    <property type="entry name" value="BPD_transp_1"/>
    <property type="match status" value="2"/>
</dbReference>
<dbReference type="SUPFAM" id="SSF161098">
    <property type="entry name" value="MetI-like"/>
    <property type="match status" value="2"/>
</dbReference>
<sequence>MGLRIAARQRARAALLPPQPTAKATDMNVQTQNPALSAVGVAHAHHYPAKMPVVGNARLYRIVVIGLLALAVLTPVGLIIYQSFLTGPFFSPRAAFGLDAYSYVFTDRNFYKALGTTTVSAFGMVAIAVPLGGLLSFLITRTDIRFKRLLEILVLVPMFISSIVLAFGYTVSVGPTGFLSLAMRDIIGIVPWNIYSLTGMIVIAGLSHVPHVYLYVSSAMRSLPSDLEEAARTSGASIWQVSRDVTLPMVLPSIVFAASLNVLLGFETFGIPLVLGDPNGIMVLTTYIYKLTTLFGTPTYQLMAVVAVVLLLITLPLVWMQRRLLRNARRYAALGGKGARVATLKLGRNGQLVALGIIGLWLFVSVVLPIGGITVRAFVDAWGEGVNLLDQLTLANFVRLTEVPSLVRGMINTVILSVVGGAVAVGIYLLVGLAGHRNHGLSNTVLDYIVLLPRALPGLVIGLAFFWVFLFVPFLTPLRPTLFSLFIAYVVVGLSYGLRLLQGTLIQVAPELEESARTTGATIGRTWRDIVIPIVRPGLAGAWALIMIIFLREYATGVYLMGAGTEVIGSLMVSLLTTGAMNTIAALALISIVLTGAGLALALRLGARIHD</sequence>
<evidence type="ECO:0000256" key="4">
    <source>
        <dbReference type="ARBA" id="ARBA00022519"/>
    </source>
</evidence>
<evidence type="ECO:0000259" key="9">
    <source>
        <dbReference type="PROSITE" id="PS50928"/>
    </source>
</evidence>
<evidence type="ECO:0000313" key="11">
    <source>
        <dbReference type="Proteomes" id="UP001152604"/>
    </source>
</evidence>
<dbReference type="EMBL" id="CAKXZS010000034">
    <property type="protein sequence ID" value="CAH2405535.1"/>
    <property type="molecule type" value="Genomic_DNA"/>
</dbReference>
<dbReference type="InterPro" id="IPR000515">
    <property type="entry name" value="MetI-like"/>
</dbReference>
<evidence type="ECO:0000256" key="7">
    <source>
        <dbReference type="ARBA" id="ARBA00023136"/>
    </source>
</evidence>
<evidence type="ECO:0000256" key="6">
    <source>
        <dbReference type="ARBA" id="ARBA00022989"/>
    </source>
</evidence>
<keyword evidence="11" id="KW-1185">Reference proteome</keyword>
<evidence type="ECO:0000256" key="1">
    <source>
        <dbReference type="ARBA" id="ARBA00004429"/>
    </source>
</evidence>
<comment type="caution">
    <text evidence="10">The sequence shown here is derived from an EMBL/GenBank/DDBJ whole genome shotgun (WGS) entry which is preliminary data.</text>
</comment>
<dbReference type="PANTHER" id="PTHR43357">
    <property type="entry name" value="INNER MEMBRANE ABC TRANSPORTER PERMEASE PROTEIN YDCV"/>
    <property type="match status" value="1"/>
</dbReference>
<accession>A0ABN8K7D7</accession>
<name>A0ABN8K7D7_9HYPH</name>
<reference evidence="10" key="1">
    <citation type="submission" date="2022-03" db="EMBL/GenBank/DDBJ databases">
        <authorList>
            <person name="Brunel B."/>
        </authorList>
    </citation>
    <scope>NUCLEOTIDE SEQUENCE</scope>
    <source>
        <strain evidence="10">STM4922sample</strain>
    </source>
</reference>
<feature type="transmembrane region" description="Helical" evidence="8">
    <location>
        <begin position="119"/>
        <end position="140"/>
    </location>
</feature>
<evidence type="ECO:0000256" key="5">
    <source>
        <dbReference type="ARBA" id="ARBA00022692"/>
    </source>
</evidence>
<dbReference type="CDD" id="cd06261">
    <property type="entry name" value="TM_PBP2"/>
    <property type="match status" value="2"/>
</dbReference>
<dbReference type="PANTHER" id="PTHR43357:SF4">
    <property type="entry name" value="INNER MEMBRANE ABC TRANSPORTER PERMEASE PROTEIN YDCV"/>
    <property type="match status" value="1"/>
</dbReference>
<feature type="transmembrane region" description="Helical" evidence="8">
    <location>
        <begin position="152"/>
        <end position="172"/>
    </location>
</feature>
<evidence type="ECO:0000256" key="8">
    <source>
        <dbReference type="RuleBase" id="RU363032"/>
    </source>
</evidence>
<feature type="transmembrane region" description="Helical" evidence="8">
    <location>
        <begin position="59"/>
        <end position="81"/>
    </location>
</feature>
<evidence type="ECO:0000313" key="10">
    <source>
        <dbReference type="EMBL" id="CAH2405535.1"/>
    </source>
</evidence>
<feature type="transmembrane region" description="Helical" evidence="8">
    <location>
        <begin position="455"/>
        <end position="476"/>
    </location>
</feature>
<keyword evidence="7 8" id="KW-0472">Membrane</keyword>
<keyword evidence="4" id="KW-0997">Cell inner membrane</keyword>
<feature type="transmembrane region" description="Helical" evidence="8">
    <location>
        <begin position="530"/>
        <end position="551"/>
    </location>
</feature>
<feature type="transmembrane region" description="Helical" evidence="8">
    <location>
        <begin position="557"/>
        <end position="577"/>
    </location>
</feature>
<comment type="similarity">
    <text evidence="8">Belongs to the binding-protein-dependent transport system permease family.</text>
</comment>
<feature type="transmembrane region" description="Helical" evidence="8">
    <location>
        <begin position="300"/>
        <end position="320"/>
    </location>
</feature>
<dbReference type="InterPro" id="IPR035906">
    <property type="entry name" value="MetI-like_sf"/>
</dbReference>
<feature type="transmembrane region" description="Helical" evidence="8">
    <location>
        <begin position="482"/>
        <end position="501"/>
    </location>
</feature>
<feature type="transmembrane region" description="Helical" evidence="8">
    <location>
        <begin position="192"/>
        <end position="216"/>
    </location>
</feature>
<organism evidence="10 11">
    <name type="scientific">Mesorhizobium ventifaucium</name>
    <dbReference type="NCBI Taxonomy" id="666020"/>
    <lineage>
        <taxon>Bacteria</taxon>
        <taxon>Pseudomonadati</taxon>
        <taxon>Pseudomonadota</taxon>
        <taxon>Alphaproteobacteria</taxon>
        <taxon>Hyphomicrobiales</taxon>
        <taxon>Phyllobacteriaceae</taxon>
        <taxon>Mesorhizobium</taxon>
    </lineage>
</organism>
<proteinExistence type="inferred from homology"/>
<feature type="transmembrane region" description="Helical" evidence="8">
    <location>
        <begin position="250"/>
        <end position="275"/>
    </location>
</feature>
<dbReference type="Gene3D" id="1.10.3720.10">
    <property type="entry name" value="MetI-like"/>
    <property type="match status" value="2"/>
</dbReference>
<dbReference type="PROSITE" id="PS50928">
    <property type="entry name" value="ABC_TM1"/>
    <property type="match status" value="2"/>
</dbReference>
<gene>
    <name evidence="10" type="ORF">MES4922_40291</name>
</gene>
<dbReference type="Proteomes" id="UP001152604">
    <property type="component" value="Unassembled WGS sequence"/>
</dbReference>
<keyword evidence="2 8" id="KW-0813">Transport</keyword>
<feature type="transmembrane region" description="Helical" evidence="8">
    <location>
        <begin position="352"/>
        <end position="379"/>
    </location>
</feature>
<keyword evidence="5 8" id="KW-0812">Transmembrane</keyword>
<feature type="transmembrane region" description="Helical" evidence="8">
    <location>
        <begin position="584"/>
        <end position="607"/>
    </location>
</feature>
<feature type="transmembrane region" description="Helical" evidence="8">
    <location>
        <begin position="410"/>
        <end position="434"/>
    </location>
</feature>
<keyword evidence="3" id="KW-1003">Cell membrane</keyword>
<keyword evidence="6 8" id="KW-1133">Transmembrane helix</keyword>
<feature type="domain" description="ABC transmembrane type-1" evidence="9">
    <location>
        <begin position="114"/>
        <end position="321"/>
    </location>
</feature>
<evidence type="ECO:0000256" key="3">
    <source>
        <dbReference type="ARBA" id="ARBA00022475"/>
    </source>
</evidence>
<comment type="subcellular location">
    <subcellularLocation>
        <location evidence="1">Cell inner membrane</location>
        <topology evidence="1">Multi-pass membrane protein</topology>
    </subcellularLocation>
    <subcellularLocation>
        <location evidence="8">Cell membrane</location>
        <topology evidence="8">Multi-pass membrane protein</topology>
    </subcellularLocation>
</comment>